<evidence type="ECO:0008006" key="5">
    <source>
        <dbReference type="Google" id="ProtNLM"/>
    </source>
</evidence>
<feature type="chain" id="PRO_5003057869" description="Lipoprotein" evidence="2">
    <location>
        <begin position="22"/>
        <end position="153"/>
    </location>
</feature>
<dbReference type="PROSITE" id="PS51257">
    <property type="entry name" value="PROKAR_LIPOPROTEIN"/>
    <property type="match status" value="1"/>
</dbReference>
<protein>
    <recommendedName>
        <fullName evidence="5">Lipoprotein</fullName>
    </recommendedName>
</protein>
<feature type="signal peptide" evidence="2">
    <location>
        <begin position="1"/>
        <end position="21"/>
    </location>
</feature>
<feature type="region of interest" description="Disordered" evidence="1">
    <location>
        <begin position="134"/>
        <end position="153"/>
    </location>
</feature>
<keyword evidence="4" id="KW-1185">Reference proteome</keyword>
<dbReference type="STRING" id="706191.PANA_3971"/>
<evidence type="ECO:0000313" key="3">
    <source>
        <dbReference type="EMBL" id="ADD79138.1"/>
    </source>
</evidence>
<name>D4GEN2_PANAM</name>
<keyword evidence="2" id="KW-0732">Signal</keyword>
<proteinExistence type="predicted"/>
<evidence type="ECO:0000256" key="2">
    <source>
        <dbReference type="SAM" id="SignalP"/>
    </source>
</evidence>
<dbReference type="KEGG" id="pam:PANA_3971"/>
<dbReference type="AlphaFoldDB" id="D4GEN2"/>
<evidence type="ECO:0000256" key="1">
    <source>
        <dbReference type="SAM" id="MobiDB-lite"/>
    </source>
</evidence>
<accession>D4GEN2</accession>
<dbReference type="HOGENOM" id="CLU_1925524_0_0_6"/>
<evidence type="ECO:0000313" key="4">
    <source>
        <dbReference type="Proteomes" id="UP000001702"/>
    </source>
</evidence>
<dbReference type="Proteomes" id="UP000001702">
    <property type="component" value="Chromosome"/>
</dbReference>
<feature type="compositionally biased region" description="Polar residues" evidence="1">
    <location>
        <begin position="139"/>
        <end position="153"/>
    </location>
</feature>
<dbReference type="EMBL" id="CP001875">
    <property type="protein sequence ID" value="ADD79138.1"/>
    <property type="molecule type" value="Genomic_DNA"/>
</dbReference>
<organism evidence="3 4">
    <name type="scientific">Pantoea ananatis (strain LMG 20103)</name>
    <dbReference type="NCBI Taxonomy" id="706191"/>
    <lineage>
        <taxon>Bacteria</taxon>
        <taxon>Pseudomonadati</taxon>
        <taxon>Pseudomonadota</taxon>
        <taxon>Gammaproteobacteria</taxon>
        <taxon>Enterobacterales</taxon>
        <taxon>Erwiniaceae</taxon>
        <taxon>Pantoea</taxon>
    </lineage>
</organism>
<gene>
    <name evidence="3" type="ordered locus">PANA_3971</name>
</gene>
<dbReference type="eggNOG" id="ENOG5032UFM">
    <property type="taxonomic scope" value="Bacteria"/>
</dbReference>
<reference evidence="3 4" key="1">
    <citation type="journal article" date="2010" name="J. Bacteriol.">
        <title>Genome sequence of Pantoea ananatis LMG20103, the causative agent of Eucalyptus blight and dieback.</title>
        <authorList>
            <person name="De Maayer P."/>
            <person name="Chan W.Y."/>
            <person name="Venter S.N."/>
            <person name="Toth I.K."/>
            <person name="Birch P.R."/>
            <person name="Joubert F."/>
            <person name="Coutinho T.A."/>
        </authorList>
    </citation>
    <scope>NUCLEOTIDE SEQUENCE [LARGE SCALE GENOMIC DNA]</scope>
    <source>
        <strain evidence="3 4">LMG 20103</strain>
    </source>
</reference>
<sequence>MPGSKTAIMRYRNLFTALAVATTLAGCARHPAANPPAAAADDFTTGQTQIDVSHVITRADDGSHIYLTVDGKDAGELPNGESKILRVPAGKHEVGGYVRTLFGLGRVTIDPLEVTTSPEDVKKVAYTVTRNKATFVEQPKQSEPQPAQTQEQG</sequence>